<protein>
    <recommendedName>
        <fullName evidence="4">Translation elongation factor EF1B beta/delta subunit guanine nucleotide exchange domain-containing protein</fullName>
    </recommendedName>
</protein>
<dbReference type="InterPro" id="IPR036219">
    <property type="entry name" value="eEF-1beta-like_sf"/>
</dbReference>
<gene>
    <name evidence="5" type="ORF">SEV965_LOCUS5060</name>
</gene>
<dbReference type="GO" id="GO:0005853">
    <property type="term" value="C:eukaryotic translation elongation factor 1 complex"/>
    <property type="evidence" value="ECO:0007669"/>
    <property type="project" value="InterPro"/>
</dbReference>
<dbReference type="Gene3D" id="3.30.70.60">
    <property type="match status" value="1"/>
</dbReference>
<dbReference type="InterPro" id="IPR014038">
    <property type="entry name" value="EF1B_bsu/dsu_GNE"/>
</dbReference>
<dbReference type="PANTHER" id="PTHR11595:SF21">
    <property type="entry name" value="ELONGATION FACTOR 1-BETA"/>
    <property type="match status" value="1"/>
</dbReference>
<dbReference type="Proteomes" id="UP000663889">
    <property type="component" value="Unassembled WGS sequence"/>
</dbReference>
<dbReference type="FunFam" id="3.30.70.60:FF:000001">
    <property type="entry name" value="Elongation factor 1-beta 1 like"/>
    <property type="match status" value="1"/>
</dbReference>
<dbReference type="GO" id="GO:0005829">
    <property type="term" value="C:cytosol"/>
    <property type="evidence" value="ECO:0007669"/>
    <property type="project" value="TreeGrafter"/>
</dbReference>
<feature type="domain" description="Translation elongation factor EF1B beta/delta subunit guanine nucleotide exchange" evidence="4">
    <location>
        <begin position="25"/>
        <end position="111"/>
    </location>
</feature>
<dbReference type="SUPFAM" id="SSF54984">
    <property type="entry name" value="eEF-1beta-like"/>
    <property type="match status" value="1"/>
</dbReference>
<dbReference type="PANTHER" id="PTHR11595">
    <property type="entry name" value="EF-HAND AND COILED-COIL DOMAIN-CONTAINING FAMILY MEMBER"/>
    <property type="match status" value="1"/>
</dbReference>
<evidence type="ECO:0000256" key="2">
    <source>
        <dbReference type="ARBA" id="ARBA00022768"/>
    </source>
</evidence>
<proteinExistence type="inferred from homology"/>
<evidence type="ECO:0000256" key="3">
    <source>
        <dbReference type="ARBA" id="ARBA00022917"/>
    </source>
</evidence>
<dbReference type="GO" id="GO:0005085">
    <property type="term" value="F:guanyl-nucleotide exchange factor activity"/>
    <property type="evidence" value="ECO:0007669"/>
    <property type="project" value="TreeGrafter"/>
</dbReference>
<dbReference type="GO" id="GO:0003746">
    <property type="term" value="F:translation elongation factor activity"/>
    <property type="evidence" value="ECO:0007669"/>
    <property type="project" value="UniProtKB-KW"/>
</dbReference>
<dbReference type="CDD" id="cd00292">
    <property type="entry name" value="EF1B"/>
    <property type="match status" value="1"/>
</dbReference>
<dbReference type="AlphaFoldDB" id="A0A813YV22"/>
<accession>A0A813YV22</accession>
<comment type="caution">
    <text evidence="5">The sequence shown here is derived from an EMBL/GenBank/DDBJ whole genome shotgun (WGS) entry which is preliminary data.</text>
</comment>
<reference evidence="5" key="1">
    <citation type="submission" date="2021-02" db="EMBL/GenBank/DDBJ databases">
        <authorList>
            <person name="Nowell W R."/>
        </authorList>
    </citation>
    <scope>NUCLEOTIDE SEQUENCE</scope>
</reference>
<evidence type="ECO:0000313" key="6">
    <source>
        <dbReference type="Proteomes" id="UP000663889"/>
    </source>
</evidence>
<name>A0A813YV22_9BILA</name>
<evidence type="ECO:0000256" key="1">
    <source>
        <dbReference type="ARBA" id="ARBA00007411"/>
    </source>
</evidence>
<dbReference type="Pfam" id="PF00736">
    <property type="entry name" value="EF1_GNE"/>
    <property type="match status" value="1"/>
</dbReference>
<dbReference type="InterPro" id="IPR049720">
    <property type="entry name" value="EF1B_bsu/dsu"/>
</dbReference>
<organism evidence="5 6">
    <name type="scientific">Rotaria sordida</name>
    <dbReference type="NCBI Taxonomy" id="392033"/>
    <lineage>
        <taxon>Eukaryota</taxon>
        <taxon>Metazoa</taxon>
        <taxon>Spiralia</taxon>
        <taxon>Gnathifera</taxon>
        <taxon>Rotifera</taxon>
        <taxon>Eurotatoria</taxon>
        <taxon>Bdelloidea</taxon>
        <taxon>Philodinida</taxon>
        <taxon>Philodinidae</taxon>
        <taxon>Rotaria</taxon>
    </lineage>
</organism>
<evidence type="ECO:0000313" key="5">
    <source>
        <dbReference type="EMBL" id="CAF0889554.1"/>
    </source>
</evidence>
<dbReference type="EMBL" id="CAJNOU010000151">
    <property type="protein sequence ID" value="CAF0889554.1"/>
    <property type="molecule type" value="Genomic_DNA"/>
</dbReference>
<evidence type="ECO:0000259" key="4">
    <source>
        <dbReference type="SMART" id="SM00888"/>
    </source>
</evidence>
<comment type="similarity">
    <text evidence="1">Belongs to the EF-1-beta/EF-1-delta family.</text>
</comment>
<sequence length="111" mass="12243">MADNTSSVQSPAASSPEIGSAAVDKSVIVFDIKPWDLETDMQELEKNIRSIETDGLIWGASQLVPVAYGVQKLQISCIIEDDKVGVDFLEEHIMQFENDVQSVDIVSFQKI</sequence>
<keyword evidence="2" id="KW-0251">Elongation factor</keyword>
<keyword evidence="3" id="KW-0648">Protein biosynthesis</keyword>
<dbReference type="SMART" id="SM00888">
    <property type="entry name" value="EF1_GNE"/>
    <property type="match status" value="1"/>
</dbReference>
<dbReference type="InterPro" id="IPR014717">
    <property type="entry name" value="Transl_elong_EF1B/ribsomal_bS6"/>
</dbReference>